<dbReference type="EMBL" id="JAYMYS010000007">
    <property type="protein sequence ID" value="KAK7386737.1"/>
    <property type="molecule type" value="Genomic_DNA"/>
</dbReference>
<name>A0AAN9S0P9_PSOTE</name>
<evidence type="ECO:0000313" key="1">
    <source>
        <dbReference type="EMBL" id="KAK7386737.1"/>
    </source>
</evidence>
<evidence type="ECO:0000313" key="2">
    <source>
        <dbReference type="Proteomes" id="UP001386955"/>
    </source>
</evidence>
<protein>
    <submittedName>
        <fullName evidence="1">Uncharacterized protein</fullName>
    </submittedName>
</protein>
<keyword evidence="2" id="KW-1185">Reference proteome</keyword>
<dbReference type="AlphaFoldDB" id="A0AAN9S0P9"/>
<accession>A0AAN9S0P9</accession>
<dbReference type="Proteomes" id="UP001386955">
    <property type="component" value="Unassembled WGS sequence"/>
</dbReference>
<comment type="caution">
    <text evidence="1">The sequence shown here is derived from an EMBL/GenBank/DDBJ whole genome shotgun (WGS) entry which is preliminary data.</text>
</comment>
<proteinExistence type="predicted"/>
<reference evidence="1 2" key="1">
    <citation type="submission" date="2024-01" db="EMBL/GenBank/DDBJ databases">
        <title>The genomes of 5 underutilized Papilionoideae crops provide insights into root nodulation and disease resistanc.</title>
        <authorList>
            <person name="Jiang F."/>
        </authorList>
    </citation>
    <scope>NUCLEOTIDE SEQUENCE [LARGE SCALE GENOMIC DNA]</scope>
    <source>
        <strain evidence="1">DUOXIRENSHENG_FW03</strain>
        <tissue evidence="1">Leaves</tissue>
    </source>
</reference>
<gene>
    <name evidence="1" type="ORF">VNO78_27072</name>
</gene>
<sequence length="103" mass="11751">MLEQWKRQIRSKLNQTCPLHPGSDIRHLLDYLSLAWNLGTLEPWSFKAQSVGLEFGLFCVRRGWVLKANLRSSETLGLVEYVDDVGKISLFAHSTRPKVVPSL</sequence>
<organism evidence="1 2">
    <name type="scientific">Psophocarpus tetragonolobus</name>
    <name type="common">Winged bean</name>
    <name type="synonym">Dolichos tetragonolobus</name>
    <dbReference type="NCBI Taxonomy" id="3891"/>
    <lineage>
        <taxon>Eukaryota</taxon>
        <taxon>Viridiplantae</taxon>
        <taxon>Streptophyta</taxon>
        <taxon>Embryophyta</taxon>
        <taxon>Tracheophyta</taxon>
        <taxon>Spermatophyta</taxon>
        <taxon>Magnoliopsida</taxon>
        <taxon>eudicotyledons</taxon>
        <taxon>Gunneridae</taxon>
        <taxon>Pentapetalae</taxon>
        <taxon>rosids</taxon>
        <taxon>fabids</taxon>
        <taxon>Fabales</taxon>
        <taxon>Fabaceae</taxon>
        <taxon>Papilionoideae</taxon>
        <taxon>50 kb inversion clade</taxon>
        <taxon>NPAAA clade</taxon>
        <taxon>indigoferoid/millettioid clade</taxon>
        <taxon>Phaseoleae</taxon>
        <taxon>Psophocarpus</taxon>
    </lineage>
</organism>